<organism evidence="2 3">
    <name type="scientific">Perkinsus olseni</name>
    <name type="common">Perkinsus atlanticus</name>
    <dbReference type="NCBI Taxonomy" id="32597"/>
    <lineage>
        <taxon>Eukaryota</taxon>
        <taxon>Sar</taxon>
        <taxon>Alveolata</taxon>
        <taxon>Perkinsozoa</taxon>
        <taxon>Perkinsea</taxon>
        <taxon>Perkinsida</taxon>
        <taxon>Perkinsidae</taxon>
        <taxon>Perkinsus</taxon>
    </lineage>
</organism>
<name>A0A7J6N7L0_PEROL</name>
<evidence type="ECO:0000313" key="3">
    <source>
        <dbReference type="Proteomes" id="UP000541610"/>
    </source>
</evidence>
<dbReference type="OrthoDB" id="460993at2759"/>
<dbReference type="Proteomes" id="UP000541610">
    <property type="component" value="Unassembled WGS sequence"/>
</dbReference>
<proteinExistence type="predicted"/>
<dbReference type="EMBL" id="JABANP010000673">
    <property type="protein sequence ID" value="KAF4679903.1"/>
    <property type="molecule type" value="Genomic_DNA"/>
</dbReference>
<dbReference type="Gene3D" id="3.30.420.10">
    <property type="entry name" value="Ribonuclease H-like superfamily/Ribonuclease H"/>
    <property type="match status" value="1"/>
</dbReference>
<dbReference type="GO" id="GO:0003676">
    <property type="term" value="F:nucleic acid binding"/>
    <property type="evidence" value="ECO:0007669"/>
    <property type="project" value="InterPro"/>
</dbReference>
<sequence>MVVNEDGINLPDLEGFAGEEYEELAALMRFATQEGLATEELLGEEEFLDCVLKCSRRCQEVDEDLKKFADYLRGDASRKDLGMRARVIERFARICYLDHDGLIHRRPSSKNSEECLTGRGVVYLGVSNYSDVVVQVLAVIYHYAFIHLGGARVYRKLQKRFDRTVQDHVSGFTCARVLKDSKTRTIALGFHAIFCEHGAPRVLITDNDRARLIRREVKLTLAKHGVKYYTLPGYSQYLSFWERAHKDFVEVTKALRSSKGKGATGIEDYLLAIRAYNMTPRLWANVCPAELHFVYGIRVPGERGSLDGEVNWEVLKLKYLDTDVVQFVQDSIPALEGARDQARVTLSEYLELWRMKQSKYLERLNQDKDRRYTPALFDVVFMSKGSDLVIGNHLDTRWYGPGTVTSLKGSALVGVTPGIVIPGLGGVAADAQGSAAEVPEVYGVEESFPLRNLKHAGALQKLIYDHLLKGKRVYCEADGTLKWFEYSDEQRRLDGERVRQLRTRAAVDSGVVNWPSAFASGQEGESSLPPGVFPDVMDTPGEDSLPPGVRTEVQSEGEGSPEEGCDLEGSIDIPKVKDEGLRKELGVSEVLKFGHFMMVHPPKGSFVVSTAIPYVGLAQVLGEEESSEDGIKLQPMTVVYRDHGLVVAPVRDKGVFTTTLDKLVYVKPEGSMWTRRRCEDLEELLKVVLSRVTL</sequence>
<protein>
    <recommendedName>
        <fullName evidence="4">Integrase catalytic domain-containing protein</fullName>
    </recommendedName>
</protein>
<feature type="region of interest" description="Disordered" evidence="1">
    <location>
        <begin position="537"/>
        <end position="570"/>
    </location>
</feature>
<dbReference type="AlphaFoldDB" id="A0A7J6N7L0"/>
<dbReference type="InterPro" id="IPR036397">
    <property type="entry name" value="RNaseH_sf"/>
</dbReference>
<evidence type="ECO:0008006" key="4">
    <source>
        <dbReference type="Google" id="ProtNLM"/>
    </source>
</evidence>
<reference evidence="2 3" key="1">
    <citation type="submission" date="2020-04" db="EMBL/GenBank/DDBJ databases">
        <title>Perkinsus olseni comparative genomics.</title>
        <authorList>
            <person name="Bogema D.R."/>
        </authorList>
    </citation>
    <scope>NUCLEOTIDE SEQUENCE [LARGE SCALE GENOMIC DNA]</scope>
    <source>
        <strain evidence="2">00978-12</strain>
    </source>
</reference>
<gene>
    <name evidence="2" type="ORF">FOZ60_014365</name>
</gene>
<evidence type="ECO:0000256" key="1">
    <source>
        <dbReference type="SAM" id="MobiDB-lite"/>
    </source>
</evidence>
<comment type="caution">
    <text evidence="2">The sequence shown here is derived from an EMBL/GenBank/DDBJ whole genome shotgun (WGS) entry which is preliminary data.</text>
</comment>
<dbReference type="SUPFAM" id="SSF53098">
    <property type="entry name" value="Ribonuclease H-like"/>
    <property type="match status" value="1"/>
</dbReference>
<evidence type="ECO:0000313" key="2">
    <source>
        <dbReference type="EMBL" id="KAF4679903.1"/>
    </source>
</evidence>
<accession>A0A7J6N7L0</accession>
<dbReference type="InterPro" id="IPR012337">
    <property type="entry name" value="RNaseH-like_sf"/>
</dbReference>